<keyword evidence="1" id="KW-0812">Transmembrane</keyword>
<comment type="caution">
    <text evidence="2">The sequence shown here is derived from an EMBL/GenBank/DDBJ whole genome shotgun (WGS) entry which is preliminary data.</text>
</comment>
<evidence type="ECO:0000313" key="2">
    <source>
        <dbReference type="EMBL" id="KKR92782.1"/>
    </source>
</evidence>
<feature type="non-terminal residue" evidence="2">
    <location>
        <position position="1"/>
    </location>
</feature>
<proteinExistence type="predicted"/>
<evidence type="ECO:0000313" key="3">
    <source>
        <dbReference type="Proteomes" id="UP000034961"/>
    </source>
</evidence>
<evidence type="ECO:0000256" key="1">
    <source>
        <dbReference type="SAM" id="Phobius"/>
    </source>
</evidence>
<feature type="transmembrane region" description="Helical" evidence="1">
    <location>
        <begin position="29"/>
        <end position="47"/>
    </location>
</feature>
<accession>A0A0G0XY14</accession>
<sequence>GIKGDPFKRKERAERAFKRVKGSLFEKTILMPVVTFDAMLAIPLHAFNKVRTFFR</sequence>
<dbReference type="AlphaFoldDB" id="A0A0G0XY14"/>
<name>A0A0G0XY14_9BACT</name>
<dbReference type="EMBL" id="LCAN01000025">
    <property type="protein sequence ID" value="KKR92782.1"/>
    <property type="molecule type" value="Genomic_DNA"/>
</dbReference>
<protein>
    <submittedName>
        <fullName evidence="2">Uncharacterized protein</fullName>
    </submittedName>
</protein>
<keyword evidence="1" id="KW-1133">Transmembrane helix</keyword>
<gene>
    <name evidence="2" type="ORF">UU41_C0025G0020</name>
</gene>
<keyword evidence="1" id="KW-0472">Membrane</keyword>
<organism evidence="2 3">
    <name type="scientific">Candidatus Roizmanbacteria bacterium GW2011_GWA1_41_13</name>
    <dbReference type="NCBI Taxonomy" id="1618474"/>
    <lineage>
        <taxon>Bacteria</taxon>
        <taxon>Candidatus Roizmaniibacteriota</taxon>
    </lineage>
</organism>
<reference evidence="2 3" key="1">
    <citation type="journal article" date="2015" name="Nature">
        <title>rRNA introns, odd ribosomes, and small enigmatic genomes across a large radiation of phyla.</title>
        <authorList>
            <person name="Brown C.T."/>
            <person name="Hug L.A."/>
            <person name="Thomas B.C."/>
            <person name="Sharon I."/>
            <person name="Castelle C.J."/>
            <person name="Singh A."/>
            <person name="Wilkins M.J."/>
            <person name="Williams K.H."/>
            <person name="Banfield J.F."/>
        </authorList>
    </citation>
    <scope>NUCLEOTIDE SEQUENCE [LARGE SCALE GENOMIC DNA]</scope>
</reference>
<dbReference type="Proteomes" id="UP000034961">
    <property type="component" value="Unassembled WGS sequence"/>
</dbReference>